<dbReference type="KEGG" id="bcx:BCA_1097"/>
<dbReference type="RefSeq" id="WP_000351818.1">
    <property type="nucleotide sequence ID" value="NC_012472.1"/>
</dbReference>
<proteinExistence type="predicted"/>
<reference evidence="1 2" key="1">
    <citation type="submission" date="2009-02" db="EMBL/GenBank/DDBJ databases">
        <title>Genome sequence of Bacillus cereus 03BB102.</title>
        <authorList>
            <person name="Dodson R.J."/>
            <person name="Jackson P."/>
            <person name="Munk A.C."/>
            <person name="Brettin T."/>
            <person name="Bruce D."/>
            <person name="Detter C."/>
            <person name="Tapia R."/>
            <person name="Han C."/>
            <person name="Sutton G."/>
            <person name="Sims D."/>
        </authorList>
    </citation>
    <scope>NUCLEOTIDE SEQUENCE [LARGE SCALE GENOMIC DNA]</scope>
    <source>
        <strain evidence="1 2">03BB102</strain>
    </source>
</reference>
<accession>A0A158RJ95</accession>
<dbReference type="AlphaFoldDB" id="A0A158RJ95"/>
<dbReference type="EMBL" id="CP001407">
    <property type="protein sequence ID" value="ACO27138.1"/>
    <property type="molecule type" value="Genomic_DNA"/>
</dbReference>
<evidence type="ECO:0000313" key="1">
    <source>
        <dbReference type="EMBL" id="ACO27138.1"/>
    </source>
</evidence>
<protein>
    <submittedName>
        <fullName evidence="1">Putative lipoprotein</fullName>
    </submittedName>
</protein>
<name>A0A158RJ95_BACC3</name>
<dbReference type="PROSITE" id="PS51257">
    <property type="entry name" value="PROKAR_LIPOPROTEIN"/>
    <property type="match status" value="1"/>
</dbReference>
<dbReference type="PATRIC" id="fig|572264.18.peg.1045"/>
<organism evidence="1 2">
    <name type="scientific">Bacillus cereus (strain 03BB102)</name>
    <dbReference type="NCBI Taxonomy" id="572264"/>
    <lineage>
        <taxon>Bacteria</taxon>
        <taxon>Bacillati</taxon>
        <taxon>Bacillota</taxon>
        <taxon>Bacilli</taxon>
        <taxon>Bacillales</taxon>
        <taxon>Bacillaceae</taxon>
        <taxon>Bacillus</taxon>
        <taxon>Bacillus cereus group</taxon>
    </lineage>
</organism>
<keyword evidence="1" id="KW-0449">Lipoprotein</keyword>
<gene>
    <name evidence="1" type="ordered locus">BCA_1097</name>
</gene>
<dbReference type="Proteomes" id="UP000002210">
    <property type="component" value="Chromosome"/>
</dbReference>
<sequence length="110" mass="12677">MDIKIQKFSFHLLFILILGTLGGCTMDQKNTEQQIVNKAKETTIQYFKEKHNLDVVITGHSFPPNDFQTVFIDGYVKDDKSKEFSVDVEFGDGEYRVGSISRSENFKLNY</sequence>
<evidence type="ECO:0000313" key="2">
    <source>
        <dbReference type="Proteomes" id="UP000002210"/>
    </source>
</evidence>